<gene>
    <name evidence="3" type="ORF">DEO72_LG7g2934</name>
</gene>
<dbReference type="PANTHER" id="PTHR45752:SF195">
    <property type="entry name" value="LEUCINE-RICH REPEAT (LRR) FAMILY PROTEIN-RELATED"/>
    <property type="match status" value="1"/>
</dbReference>
<keyword evidence="1" id="KW-0611">Plant defense</keyword>
<evidence type="ECO:0000313" key="4">
    <source>
        <dbReference type="Proteomes" id="UP000501690"/>
    </source>
</evidence>
<dbReference type="Proteomes" id="UP000501690">
    <property type="component" value="Linkage Group LG7"/>
</dbReference>
<dbReference type="SUPFAM" id="SSF52047">
    <property type="entry name" value="RNI-like"/>
    <property type="match status" value="1"/>
</dbReference>
<evidence type="ECO:0000259" key="2">
    <source>
        <dbReference type="Pfam" id="PF23286"/>
    </source>
</evidence>
<evidence type="ECO:0000256" key="1">
    <source>
        <dbReference type="ARBA" id="ARBA00022821"/>
    </source>
</evidence>
<dbReference type="InterPro" id="IPR058546">
    <property type="entry name" value="RPS4B/Roq1-like_LRR"/>
</dbReference>
<organism evidence="3 4">
    <name type="scientific">Vigna unguiculata</name>
    <name type="common">Cowpea</name>
    <dbReference type="NCBI Taxonomy" id="3917"/>
    <lineage>
        <taxon>Eukaryota</taxon>
        <taxon>Viridiplantae</taxon>
        <taxon>Streptophyta</taxon>
        <taxon>Embryophyta</taxon>
        <taxon>Tracheophyta</taxon>
        <taxon>Spermatophyta</taxon>
        <taxon>Magnoliopsida</taxon>
        <taxon>eudicotyledons</taxon>
        <taxon>Gunneridae</taxon>
        <taxon>Pentapetalae</taxon>
        <taxon>rosids</taxon>
        <taxon>fabids</taxon>
        <taxon>Fabales</taxon>
        <taxon>Fabaceae</taxon>
        <taxon>Papilionoideae</taxon>
        <taxon>50 kb inversion clade</taxon>
        <taxon>NPAAA clade</taxon>
        <taxon>indigoferoid/millettioid clade</taxon>
        <taxon>Phaseoleae</taxon>
        <taxon>Vigna</taxon>
    </lineage>
</organism>
<dbReference type="InterPro" id="IPR032675">
    <property type="entry name" value="LRR_dom_sf"/>
</dbReference>
<dbReference type="InterPro" id="IPR050715">
    <property type="entry name" value="LRR-SigEffector_domain"/>
</dbReference>
<feature type="domain" description="Disease resistance protein RPS4B/Roq1-like leucine-rich repeats" evidence="2">
    <location>
        <begin position="2"/>
        <end position="211"/>
    </location>
</feature>
<evidence type="ECO:0000313" key="3">
    <source>
        <dbReference type="EMBL" id="QCE01635.1"/>
    </source>
</evidence>
<name>A0A4D6MP70_VIGUN</name>
<keyword evidence="4" id="KW-1185">Reference proteome</keyword>
<protein>
    <recommendedName>
        <fullName evidence="2">Disease resistance protein RPS4B/Roq1-like leucine-rich repeats domain-containing protein</fullName>
    </recommendedName>
</protein>
<accession>A0A4D6MP70</accession>
<proteinExistence type="predicted"/>
<sequence length="804" mass="91978">MFLPSLKVFDINLCESLGYFPEIMQEMTKPLKISMINTGIQVLPESIGKLIGLVSIDISNNRKLKYLPTSLFMLPNVDSFKIESCSKLGESFRSLVQHPSEANVRPKLRSLNFENGNLSDEDLLAILCYFPKLEELIVAENNFVFIPSCIKECGDLTSLDLHGCKKLKKIPELTGLRILDVHHCFYLEEISELPSTVQKVDARFCFKLTRETSDMLWCQVKKRAGGIEMVMPFITEIPEWFNFVGVERIPHFWVRGKFPNIVLAMIFHFENESDREKLVRHRLVDLRILINGRYAPGKGYRSYEIEAEHILICDLGVFLSEKEWLGLDVENEWNLVQVEYEASSSLMISGWGAFVYEEKEGSNMEDILFTCPNPMYSDKIAAATIPEKDPMEKYKKRIRELRLDQLFKKTLTEWQENRERGGDRSHDDCMRRALGQIKKISEDAEDALNSKGSALEDPNSYLRWLLDTSENDDGEPKEIIKGELALIVQKNSPTGKKKDNVGHASCSRHQCRMEEEEGYDPVVEAPSMPFYTRVMRKRRGNDSVEEDLPEDIVVELFLEGMRDGLVEAQNKFPCLDIAETSNAVMEKGCNVRWPPEVEAQMSVQSRIYTIGIYSGLSEAMQRFPDLDMWATINTVAKRKGMEGIFVSASQANLGFPHLDWSTVTFSPSQDPLMQTFMRMKQQSNFEAEVMSKLLWKLKEEHQALRNKLAELDDGNENGGGKIGYDEFVEKREDNLDGVAKYKEVSVVLRGRGEEIERLYEDGVEGLKRSEEFEDLMGAIYLNGLRAGLLEAHALLLNLLARHRN</sequence>
<reference evidence="3 4" key="1">
    <citation type="submission" date="2019-04" db="EMBL/GenBank/DDBJ databases">
        <title>An improved genome assembly and genetic linkage map for asparagus bean, Vigna unguiculata ssp. sesquipedialis.</title>
        <authorList>
            <person name="Xia Q."/>
            <person name="Zhang R."/>
            <person name="Dong Y."/>
        </authorList>
    </citation>
    <scope>NUCLEOTIDE SEQUENCE [LARGE SCALE GENOMIC DNA]</scope>
    <source>
        <tissue evidence="3">Leaf</tissue>
    </source>
</reference>
<dbReference type="PANTHER" id="PTHR45752">
    <property type="entry name" value="LEUCINE-RICH REPEAT-CONTAINING"/>
    <property type="match status" value="1"/>
</dbReference>
<dbReference type="Gene3D" id="3.80.10.10">
    <property type="entry name" value="Ribonuclease Inhibitor"/>
    <property type="match status" value="1"/>
</dbReference>
<dbReference type="EMBL" id="CP039351">
    <property type="protein sequence ID" value="QCE01635.1"/>
    <property type="molecule type" value="Genomic_DNA"/>
</dbReference>
<dbReference type="Pfam" id="PF23286">
    <property type="entry name" value="LRR_13"/>
    <property type="match status" value="1"/>
</dbReference>
<dbReference type="AlphaFoldDB" id="A0A4D6MP70"/>